<accession>A0A540VG88</accession>
<dbReference type="Proteomes" id="UP000317371">
    <property type="component" value="Unassembled WGS sequence"/>
</dbReference>
<dbReference type="AlphaFoldDB" id="A0A540VG88"/>
<feature type="domain" description="Rieske" evidence="5">
    <location>
        <begin position="9"/>
        <end position="119"/>
    </location>
</feature>
<dbReference type="SUPFAM" id="SSF50022">
    <property type="entry name" value="ISP domain"/>
    <property type="match status" value="1"/>
</dbReference>
<sequence length="121" mass="14055">MNRKASRRQVVAHVDELPPGSRKIVNINGREIGIFNVAGRFYGLLNYCPHRAGPLCHGRLRPLVVSPGVYQVAYDRESEIIKCPWHQWEFDIKTGRALYDETLRVRTYQVEQEGDDVVLYW</sequence>
<evidence type="ECO:0000256" key="2">
    <source>
        <dbReference type="ARBA" id="ARBA00022723"/>
    </source>
</evidence>
<keyword evidence="4" id="KW-0411">Iron-sulfur</keyword>
<keyword evidence="7" id="KW-1185">Reference proteome</keyword>
<dbReference type="GO" id="GO:0016705">
    <property type="term" value="F:oxidoreductase activity, acting on paired donors, with incorporation or reduction of molecular oxygen"/>
    <property type="evidence" value="ECO:0007669"/>
    <property type="project" value="UniProtKB-ARBA"/>
</dbReference>
<organism evidence="6 7">
    <name type="scientific">Litorilinea aerophila</name>
    <dbReference type="NCBI Taxonomy" id="1204385"/>
    <lineage>
        <taxon>Bacteria</taxon>
        <taxon>Bacillati</taxon>
        <taxon>Chloroflexota</taxon>
        <taxon>Caldilineae</taxon>
        <taxon>Caldilineales</taxon>
        <taxon>Caldilineaceae</taxon>
        <taxon>Litorilinea</taxon>
    </lineage>
</organism>
<dbReference type="PROSITE" id="PS51296">
    <property type="entry name" value="RIESKE"/>
    <property type="match status" value="1"/>
</dbReference>
<evidence type="ECO:0000313" key="7">
    <source>
        <dbReference type="Proteomes" id="UP000317371"/>
    </source>
</evidence>
<dbReference type="InParanoid" id="A0A540VG88"/>
<name>A0A540VG88_9CHLR</name>
<dbReference type="InterPro" id="IPR036922">
    <property type="entry name" value="Rieske_2Fe-2S_sf"/>
</dbReference>
<comment type="caution">
    <text evidence="6">The sequence shown here is derived from an EMBL/GenBank/DDBJ whole genome shotgun (WGS) entry which is preliminary data.</text>
</comment>
<dbReference type="SMR" id="A0A540VG88"/>
<dbReference type="RefSeq" id="WP_141610008.1">
    <property type="nucleotide sequence ID" value="NZ_VIGC02000011.1"/>
</dbReference>
<dbReference type="Gene3D" id="2.102.10.10">
    <property type="entry name" value="Rieske [2Fe-2S] iron-sulphur domain"/>
    <property type="match status" value="1"/>
</dbReference>
<keyword evidence="2" id="KW-0479">Metal-binding</keyword>
<evidence type="ECO:0000256" key="1">
    <source>
        <dbReference type="ARBA" id="ARBA00022714"/>
    </source>
</evidence>
<dbReference type="OrthoDB" id="9795104at2"/>
<evidence type="ECO:0000313" key="6">
    <source>
        <dbReference type="EMBL" id="TQE95785.1"/>
    </source>
</evidence>
<keyword evidence="3" id="KW-0408">Iron</keyword>
<keyword evidence="1" id="KW-0001">2Fe-2S</keyword>
<dbReference type="PANTHER" id="PTHR21496:SF23">
    <property type="entry name" value="3-PHENYLPROPIONATE_CINNAMIC ACID DIOXYGENASE FERREDOXIN SUBUNIT"/>
    <property type="match status" value="1"/>
</dbReference>
<dbReference type="Pfam" id="PF00355">
    <property type="entry name" value="Rieske"/>
    <property type="match status" value="1"/>
</dbReference>
<dbReference type="GO" id="GO:0046872">
    <property type="term" value="F:metal ion binding"/>
    <property type="evidence" value="ECO:0007669"/>
    <property type="project" value="UniProtKB-KW"/>
</dbReference>
<evidence type="ECO:0000256" key="3">
    <source>
        <dbReference type="ARBA" id="ARBA00023004"/>
    </source>
</evidence>
<dbReference type="FunCoup" id="A0A540VG88">
    <property type="interactions" value="39"/>
</dbReference>
<evidence type="ECO:0000259" key="5">
    <source>
        <dbReference type="PROSITE" id="PS51296"/>
    </source>
</evidence>
<dbReference type="PANTHER" id="PTHR21496">
    <property type="entry name" value="FERREDOXIN-RELATED"/>
    <property type="match status" value="1"/>
</dbReference>
<dbReference type="InterPro" id="IPR017941">
    <property type="entry name" value="Rieske_2Fe-2S"/>
</dbReference>
<dbReference type="GO" id="GO:0004497">
    <property type="term" value="F:monooxygenase activity"/>
    <property type="evidence" value="ECO:0007669"/>
    <property type="project" value="UniProtKB-ARBA"/>
</dbReference>
<protein>
    <submittedName>
        <fullName evidence="6">Rieske 2Fe-2S domain-containing protein</fullName>
    </submittedName>
</protein>
<dbReference type="GO" id="GO:0051537">
    <property type="term" value="F:2 iron, 2 sulfur cluster binding"/>
    <property type="evidence" value="ECO:0007669"/>
    <property type="project" value="UniProtKB-KW"/>
</dbReference>
<evidence type="ECO:0000256" key="4">
    <source>
        <dbReference type="ARBA" id="ARBA00023014"/>
    </source>
</evidence>
<proteinExistence type="predicted"/>
<gene>
    <name evidence="6" type="ORF">FKZ61_10100</name>
</gene>
<dbReference type="EMBL" id="VIGC01000011">
    <property type="protein sequence ID" value="TQE95785.1"/>
    <property type="molecule type" value="Genomic_DNA"/>
</dbReference>
<reference evidence="6 7" key="1">
    <citation type="submission" date="2019-06" db="EMBL/GenBank/DDBJ databases">
        <title>Genome sequence of Litorilinea aerophila BAA-2444.</title>
        <authorList>
            <person name="Maclea K.S."/>
            <person name="Maurais E.G."/>
            <person name="Iannazzi L.C."/>
        </authorList>
    </citation>
    <scope>NUCLEOTIDE SEQUENCE [LARGE SCALE GENOMIC DNA]</scope>
    <source>
        <strain evidence="6 7">ATCC BAA-2444</strain>
    </source>
</reference>